<evidence type="ECO:0000256" key="2">
    <source>
        <dbReference type="ARBA" id="ARBA00023125"/>
    </source>
</evidence>
<dbReference type="PANTHER" id="PTHR30146">
    <property type="entry name" value="LACI-RELATED TRANSCRIPTIONAL REPRESSOR"/>
    <property type="match status" value="1"/>
</dbReference>
<keyword evidence="1" id="KW-0805">Transcription regulation</keyword>
<dbReference type="AlphaFoldDB" id="A0AB39BIF4"/>
<proteinExistence type="predicted"/>
<dbReference type="CDD" id="cd01392">
    <property type="entry name" value="HTH_LacI"/>
    <property type="match status" value="1"/>
</dbReference>
<reference evidence="5" key="1">
    <citation type="submission" date="2024-05" db="EMBL/GenBank/DDBJ databases">
        <title>Herbiconiux sp. A18JL235.</title>
        <authorList>
            <person name="Zhang G."/>
        </authorList>
    </citation>
    <scope>NUCLEOTIDE SEQUENCE</scope>
    <source>
        <strain evidence="5">A18JL235</strain>
    </source>
</reference>
<organism evidence="5">
    <name type="scientific">Herbiconiux sp. A18JL235</name>
    <dbReference type="NCBI Taxonomy" id="3152363"/>
    <lineage>
        <taxon>Bacteria</taxon>
        <taxon>Bacillati</taxon>
        <taxon>Actinomycetota</taxon>
        <taxon>Actinomycetes</taxon>
        <taxon>Micrococcales</taxon>
        <taxon>Microbacteriaceae</taxon>
        <taxon>Herbiconiux</taxon>
    </lineage>
</organism>
<evidence type="ECO:0000313" key="5">
    <source>
        <dbReference type="EMBL" id="XDI05907.1"/>
    </source>
</evidence>
<dbReference type="InterPro" id="IPR046335">
    <property type="entry name" value="LacI/GalR-like_sensor"/>
</dbReference>
<accession>A0AB39BIF4</accession>
<keyword evidence="2 5" id="KW-0238">DNA-binding</keyword>
<dbReference type="SMART" id="SM00354">
    <property type="entry name" value="HTH_LACI"/>
    <property type="match status" value="1"/>
</dbReference>
<gene>
    <name evidence="5" type="ORF">ABFY20_02080</name>
</gene>
<dbReference type="GO" id="GO:0000976">
    <property type="term" value="F:transcription cis-regulatory region binding"/>
    <property type="evidence" value="ECO:0007669"/>
    <property type="project" value="TreeGrafter"/>
</dbReference>
<feature type="domain" description="HTH lacI-type" evidence="4">
    <location>
        <begin position="7"/>
        <end position="61"/>
    </location>
</feature>
<evidence type="ECO:0000256" key="1">
    <source>
        <dbReference type="ARBA" id="ARBA00023015"/>
    </source>
</evidence>
<dbReference type="InterPro" id="IPR028082">
    <property type="entry name" value="Peripla_BP_I"/>
</dbReference>
<dbReference type="PROSITE" id="PS00356">
    <property type="entry name" value="HTH_LACI_1"/>
    <property type="match status" value="1"/>
</dbReference>
<dbReference type="Gene3D" id="3.40.50.2300">
    <property type="match status" value="2"/>
</dbReference>
<keyword evidence="3" id="KW-0804">Transcription</keyword>
<dbReference type="CDD" id="cd06267">
    <property type="entry name" value="PBP1_LacI_sugar_binding-like"/>
    <property type="match status" value="1"/>
</dbReference>
<dbReference type="Pfam" id="PF00356">
    <property type="entry name" value="LacI"/>
    <property type="match status" value="1"/>
</dbReference>
<evidence type="ECO:0000259" key="4">
    <source>
        <dbReference type="PROSITE" id="PS50932"/>
    </source>
</evidence>
<sequence length="333" mass="34840">MNHRARVGLTDVADAAGVSKSTASRALRGESRVSAETIEHVLATAARLGYVRDRRAAELASSAPTTVGLLLRGAERSFYGEIAARVQAVTDARGIDLLIVNGGDDHAMQMRALDNLLGHRVAGIMIASGRASLAAAEHAASFVPTVLVGLPSDDDAFDSVSIDAASEIEMASQVFQAGHRRVALTAGHSAASIVLQRRTDLYREALESLGATVTMIPGVGIDGFAEGFRSALDDGATAIMAGDDPSAVAILETLDTWGVPAPQKVSVTGFDGVGVYRSSLFGLATMRQPVEEMAVAATDIMMRRLDGTQTTPAHETFRGEFIAGTTLASPHRT</sequence>
<dbReference type="RefSeq" id="WP_368498296.1">
    <property type="nucleotide sequence ID" value="NZ_CP162511.1"/>
</dbReference>
<dbReference type="PANTHER" id="PTHR30146:SF153">
    <property type="entry name" value="LACTOSE OPERON REPRESSOR"/>
    <property type="match status" value="1"/>
</dbReference>
<name>A0AB39BIF4_9MICO</name>
<dbReference type="InterPro" id="IPR010982">
    <property type="entry name" value="Lambda_DNA-bd_dom_sf"/>
</dbReference>
<dbReference type="InterPro" id="IPR000843">
    <property type="entry name" value="HTH_LacI"/>
</dbReference>
<protein>
    <submittedName>
        <fullName evidence="5">LacI family DNA-binding transcriptional regulator</fullName>
    </submittedName>
</protein>
<dbReference type="SUPFAM" id="SSF47413">
    <property type="entry name" value="lambda repressor-like DNA-binding domains"/>
    <property type="match status" value="1"/>
</dbReference>
<dbReference type="Pfam" id="PF13377">
    <property type="entry name" value="Peripla_BP_3"/>
    <property type="match status" value="1"/>
</dbReference>
<dbReference type="Gene3D" id="1.10.260.40">
    <property type="entry name" value="lambda repressor-like DNA-binding domains"/>
    <property type="match status" value="1"/>
</dbReference>
<dbReference type="SUPFAM" id="SSF53822">
    <property type="entry name" value="Periplasmic binding protein-like I"/>
    <property type="match status" value="1"/>
</dbReference>
<dbReference type="PROSITE" id="PS50932">
    <property type="entry name" value="HTH_LACI_2"/>
    <property type="match status" value="1"/>
</dbReference>
<evidence type="ECO:0000256" key="3">
    <source>
        <dbReference type="ARBA" id="ARBA00023163"/>
    </source>
</evidence>
<dbReference type="GO" id="GO:0003700">
    <property type="term" value="F:DNA-binding transcription factor activity"/>
    <property type="evidence" value="ECO:0007669"/>
    <property type="project" value="TreeGrafter"/>
</dbReference>
<dbReference type="EMBL" id="CP162511">
    <property type="protein sequence ID" value="XDI05907.1"/>
    <property type="molecule type" value="Genomic_DNA"/>
</dbReference>